<keyword evidence="3 9" id="KW-0808">Transferase</keyword>
<dbReference type="PANTHER" id="PTHR44051">
    <property type="entry name" value="GLUTATHIONE S-TRANSFERASE-RELATED"/>
    <property type="match status" value="1"/>
</dbReference>
<feature type="domain" description="GST N-terminal" evidence="7">
    <location>
        <begin position="3"/>
        <end position="84"/>
    </location>
</feature>
<dbReference type="VEuPathDB" id="FungiDB:EYZ11_012091"/>
<dbReference type="PANTHER" id="PTHR44051:SF20">
    <property type="entry name" value="GLUTATHIONE TRANSFERASE 1 (EUROFUNG)"/>
    <property type="match status" value="1"/>
</dbReference>
<evidence type="ECO:0000259" key="8">
    <source>
        <dbReference type="PROSITE" id="PS50405"/>
    </source>
</evidence>
<dbReference type="FunFam" id="1.20.1050.130:FF:000016">
    <property type="entry name" value="Glutathione S-transferase 1"/>
    <property type="match status" value="1"/>
</dbReference>
<dbReference type="EC" id="2.5.1.18" evidence="2"/>
<dbReference type="InterPro" id="IPR010987">
    <property type="entry name" value="Glutathione-S-Trfase_C-like"/>
</dbReference>
<comment type="function">
    <text evidence="5">Involved in the oxidative stress response and detoxification.</text>
</comment>
<proteinExistence type="inferred from homology"/>
<comment type="caution">
    <text evidence="9">The sequence shown here is derived from an EMBL/GenBank/DDBJ whole genome shotgun (WGS) entry which is preliminary data.</text>
</comment>
<dbReference type="Pfam" id="PF00043">
    <property type="entry name" value="GST_C"/>
    <property type="match status" value="1"/>
</dbReference>
<dbReference type="GO" id="GO:0004364">
    <property type="term" value="F:glutathione transferase activity"/>
    <property type="evidence" value="ECO:0007669"/>
    <property type="project" value="UniProtKB-EC"/>
</dbReference>
<dbReference type="InterPro" id="IPR036249">
    <property type="entry name" value="Thioredoxin-like_sf"/>
</dbReference>
<dbReference type="InterPro" id="IPR004045">
    <property type="entry name" value="Glutathione_S-Trfase_N"/>
</dbReference>
<organism evidence="9 10">
    <name type="scientific">Aspergillus tanneri</name>
    <dbReference type="NCBI Taxonomy" id="1220188"/>
    <lineage>
        <taxon>Eukaryota</taxon>
        <taxon>Fungi</taxon>
        <taxon>Dikarya</taxon>
        <taxon>Ascomycota</taxon>
        <taxon>Pezizomycotina</taxon>
        <taxon>Eurotiomycetes</taxon>
        <taxon>Eurotiomycetidae</taxon>
        <taxon>Eurotiales</taxon>
        <taxon>Aspergillaceae</taxon>
        <taxon>Aspergillus</taxon>
        <taxon>Aspergillus subgen. Circumdati</taxon>
    </lineage>
</organism>
<dbReference type="PROSITE" id="PS50405">
    <property type="entry name" value="GST_CTER"/>
    <property type="match status" value="1"/>
</dbReference>
<evidence type="ECO:0000256" key="4">
    <source>
        <dbReference type="ARBA" id="ARBA00047960"/>
    </source>
</evidence>
<name>A0A5M9MWQ4_9EURO</name>
<gene>
    <name evidence="9" type="primary">URE2</name>
    <name evidence="9" type="ORF">ATNIH1004_003070</name>
</gene>
<accession>A0A5M9MWQ4</accession>
<evidence type="ECO:0000259" key="7">
    <source>
        <dbReference type="PROSITE" id="PS50404"/>
    </source>
</evidence>
<dbReference type="SFLD" id="SFLDG00358">
    <property type="entry name" value="Main_(cytGST)"/>
    <property type="match status" value="1"/>
</dbReference>
<dbReference type="InterPro" id="IPR004046">
    <property type="entry name" value="GST_C"/>
</dbReference>
<dbReference type="InterPro" id="IPR040079">
    <property type="entry name" value="Glutathione_S-Trfase"/>
</dbReference>
<dbReference type="CDD" id="cd10293">
    <property type="entry name" value="GST_C_Ure2p"/>
    <property type="match status" value="1"/>
</dbReference>
<reference evidence="9 10" key="1">
    <citation type="submission" date="2019-08" db="EMBL/GenBank/DDBJ databases">
        <title>The genome sequence of a newly discovered highly antifungal drug resistant Aspergillus species, Aspergillus tanneri NIH 1004.</title>
        <authorList>
            <person name="Mounaud S."/>
            <person name="Singh I."/>
            <person name="Joardar V."/>
            <person name="Pakala S."/>
            <person name="Pakala S."/>
            <person name="Venepally P."/>
            <person name="Chung J.K."/>
            <person name="Losada L."/>
            <person name="Nierman W.C."/>
        </authorList>
    </citation>
    <scope>NUCLEOTIDE SEQUENCE [LARGE SCALE GENOMIC DNA]</scope>
    <source>
        <strain evidence="9 10">NIH1004</strain>
    </source>
</reference>
<feature type="domain" description="GST C-terminal" evidence="8">
    <location>
        <begin position="90"/>
        <end position="225"/>
    </location>
</feature>
<comment type="similarity">
    <text evidence="1 6">Belongs to the GST superfamily.</text>
</comment>
<dbReference type="InterPro" id="IPR036282">
    <property type="entry name" value="Glutathione-S-Trfase_C_sf"/>
</dbReference>
<dbReference type="SUPFAM" id="SSF47616">
    <property type="entry name" value="GST C-terminal domain-like"/>
    <property type="match status" value="1"/>
</dbReference>
<sequence>MTKPITVWLTPSGPNPWKVIVVLHELAVPYEIRSFKFEDVKKPPFININPNGRVPAIEDPNTNVTLWESGAILQYLEEVYDTEKKLTYHTLHERHLLNQWLHFQMSGQGPYYGQCGWFSVLHHEKLPSAIERYKNEVHRILGVLNTALESKEWLVGDKCTFVDLAFLPWNTQLHMVLMTAPGEDPLAAYPNVKAWHSRIEGRESWKKAAEIRKKLMDEQQIMANGMPKGVKNVKEYEELIAKTAAEGKNN</sequence>
<dbReference type="GO" id="GO:0005634">
    <property type="term" value="C:nucleus"/>
    <property type="evidence" value="ECO:0007669"/>
    <property type="project" value="UniProtKB-ARBA"/>
</dbReference>
<dbReference type="Pfam" id="PF02798">
    <property type="entry name" value="GST_N"/>
    <property type="match status" value="1"/>
</dbReference>
<dbReference type="Gene3D" id="1.20.1050.130">
    <property type="match status" value="1"/>
</dbReference>
<dbReference type="CDD" id="cd03048">
    <property type="entry name" value="GST_N_Ure2p_like"/>
    <property type="match status" value="1"/>
</dbReference>
<evidence type="ECO:0000256" key="3">
    <source>
        <dbReference type="ARBA" id="ARBA00022679"/>
    </source>
</evidence>
<evidence type="ECO:0000256" key="1">
    <source>
        <dbReference type="ARBA" id="ARBA00007409"/>
    </source>
</evidence>
<evidence type="ECO:0000256" key="5">
    <source>
        <dbReference type="ARBA" id="ARBA00060024"/>
    </source>
</evidence>
<evidence type="ECO:0000256" key="2">
    <source>
        <dbReference type="ARBA" id="ARBA00012452"/>
    </source>
</evidence>
<dbReference type="SFLD" id="SFLDS00019">
    <property type="entry name" value="Glutathione_Transferase_(cytos"/>
    <property type="match status" value="1"/>
</dbReference>
<dbReference type="PROSITE" id="PS50404">
    <property type="entry name" value="GST_NTER"/>
    <property type="match status" value="1"/>
</dbReference>
<evidence type="ECO:0000256" key="6">
    <source>
        <dbReference type="RuleBase" id="RU003494"/>
    </source>
</evidence>
<protein>
    <recommendedName>
        <fullName evidence="2">glutathione transferase</fullName>
        <ecNumber evidence="2">2.5.1.18</ecNumber>
    </recommendedName>
</protein>
<comment type="catalytic activity">
    <reaction evidence="4">
        <text>RX + glutathione = an S-substituted glutathione + a halide anion + H(+)</text>
        <dbReference type="Rhea" id="RHEA:16437"/>
        <dbReference type="ChEBI" id="CHEBI:15378"/>
        <dbReference type="ChEBI" id="CHEBI:16042"/>
        <dbReference type="ChEBI" id="CHEBI:17792"/>
        <dbReference type="ChEBI" id="CHEBI:57925"/>
        <dbReference type="ChEBI" id="CHEBI:90779"/>
        <dbReference type="EC" id="2.5.1.18"/>
    </reaction>
</comment>
<dbReference type="EMBL" id="QUQM01000001">
    <property type="protein sequence ID" value="KAA8650386.1"/>
    <property type="molecule type" value="Genomic_DNA"/>
</dbReference>
<dbReference type="Proteomes" id="UP000324241">
    <property type="component" value="Unassembled WGS sequence"/>
</dbReference>
<dbReference type="GO" id="GO:0005737">
    <property type="term" value="C:cytoplasm"/>
    <property type="evidence" value="ECO:0007669"/>
    <property type="project" value="UniProtKB-ARBA"/>
</dbReference>
<dbReference type="RefSeq" id="XP_033429747.1">
    <property type="nucleotide sequence ID" value="XM_033567752.1"/>
</dbReference>
<dbReference type="GeneID" id="54325772"/>
<dbReference type="SFLD" id="SFLDG01151">
    <property type="entry name" value="Main.2:_Nu-like"/>
    <property type="match status" value="1"/>
</dbReference>
<dbReference type="AlphaFoldDB" id="A0A5M9MWQ4"/>
<evidence type="ECO:0000313" key="10">
    <source>
        <dbReference type="Proteomes" id="UP000324241"/>
    </source>
</evidence>
<evidence type="ECO:0000313" key="9">
    <source>
        <dbReference type="EMBL" id="KAA8650386.1"/>
    </source>
</evidence>
<dbReference type="SUPFAM" id="SSF52833">
    <property type="entry name" value="Thioredoxin-like"/>
    <property type="match status" value="1"/>
</dbReference>
<dbReference type="OrthoDB" id="422574at2759"/>